<dbReference type="InterPro" id="IPR045518">
    <property type="entry name" value="2EXR"/>
</dbReference>
<sequence length="223" mass="25892">MDQNTTAFGKLLLELRTKVDHVEPKKDPTFHSFTSLPKELRIRIYLLATPPRVVLLQKPRIRYVESSQEYKSMGPDPKYQDYTYSFTKIPALLHTCRESRCELVRHGYELTFGSESSVPLTWFDYRREALYLAGHVGNPFPRVYPQSLNEPPTPLYRYGEGSNCYLLDIDKKRVRWVVDRSDCSQYVFETGEAFAIGGGPAPFLATNKKSKWSVHTSYLWMHI</sequence>
<dbReference type="PANTHER" id="PTHR35910:SF1">
    <property type="entry name" value="2EXR DOMAIN-CONTAINING PROTEIN"/>
    <property type="match status" value="1"/>
</dbReference>
<dbReference type="EMBL" id="LYXU01000002">
    <property type="protein sequence ID" value="OBS23381.1"/>
    <property type="molecule type" value="Genomic_DNA"/>
</dbReference>
<comment type="caution">
    <text evidence="2">The sequence shown here is derived from an EMBL/GenBank/DDBJ whole genome shotgun (WGS) entry which is preliminary data.</text>
</comment>
<reference evidence="2 3" key="1">
    <citation type="submission" date="2016-06" db="EMBL/GenBank/DDBJ databases">
        <title>Living apart together: crosstalk between the core and supernumerary genomes in a fungal plant pathogen.</title>
        <authorList>
            <person name="Vanheule A."/>
            <person name="Audenaert K."/>
            <person name="Warris S."/>
            <person name="Van De Geest H."/>
            <person name="Schijlen E."/>
            <person name="Hofte M."/>
            <person name="De Saeger S."/>
            <person name="Haesaert G."/>
            <person name="Waalwijk C."/>
            <person name="Van Der Lee T."/>
        </authorList>
    </citation>
    <scope>NUCLEOTIDE SEQUENCE [LARGE SCALE GENOMIC DNA]</scope>
    <source>
        <strain evidence="2 3">2516</strain>
    </source>
</reference>
<proteinExistence type="predicted"/>
<evidence type="ECO:0000259" key="1">
    <source>
        <dbReference type="Pfam" id="PF20150"/>
    </source>
</evidence>
<keyword evidence="3" id="KW-1185">Reference proteome</keyword>
<dbReference type="OMA" id="YERRHNI"/>
<organism evidence="2 3">
    <name type="scientific">Fusarium poae</name>
    <dbReference type="NCBI Taxonomy" id="36050"/>
    <lineage>
        <taxon>Eukaryota</taxon>
        <taxon>Fungi</taxon>
        <taxon>Dikarya</taxon>
        <taxon>Ascomycota</taxon>
        <taxon>Pezizomycotina</taxon>
        <taxon>Sordariomycetes</taxon>
        <taxon>Hypocreomycetidae</taxon>
        <taxon>Hypocreales</taxon>
        <taxon>Nectriaceae</taxon>
        <taxon>Fusarium</taxon>
    </lineage>
</organism>
<dbReference type="AlphaFoldDB" id="A0A1B8ASN4"/>
<protein>
    <recommendedName>
        <fullName evidence="1">2EXR domain-containing protein</fullName>
    </recommendedName>
</protein>
<name>A0A1B8ASN4_FUSPO</name>
<dbReference type="Pfam" id="PF20150">
    <property type="entry name" value="2EXR"/>
    <property type="match status" value="1"/>
</dbReference>
<gene>
    <name evidence="2" type="ORF">FPOA_03930</name>
</gene>
<feature type="domain" description="2EXR" evidence="1">
    <location>
        <begin position="30"/>
        <end position="128"/>
    </location>
</feature>
<evidence type="ECO:0000313" key="3">
    <source>
        <dbReference type="Proteomes" id="UP000091967"/>
    </source>
</evidence>
<accession>A0A1B8ASN4</accession>
<dbReference type="PANTHER" id="PTHR35910">
    <property type="entry name" value="2EXR DOMAIN-CONTAINING PROTEIN"/>
    <property type="match status" value="1"/>
</dbReference>
<dbReference type="Proteomes" id="UP000091967">
    <property type="component" value="Unassembled WGS sequence"/>
</dbReference>
<evidence type="ECO:0000313" key="2">
    <source>
        <dbReference type="EMBL" id="OBS23381.1"/>
    </source>
</evidence>